<name>A0AAW2F3Z9_9HYME</name>
<comment type="caution">
    <text evidence="1">The sequence shown here is derived from an EMBL/GenBank/DDBJ whole genome shotgun (WGS) entry which is preliminary data.</text>
</comment>
<organism evidence="1 2">
    <name type="scientific">Cardiocondyla obscurior</name>
    <dbReference type="NCBI Taxonomy" id="286306"/>
    <lineage>
        <taxon>Eukaryota</taxon>
        <taxon>Metazoa</taxon>
        <taxon>Ecdysozoa</taxon>
        <taxon>Arthropoda</taxon>
        <taxon>Hexapoda</taxon>
        <taxon>Insecta</taxon>
        <taxon>Pterygota</taxon>
        <taxon>Neoptera</taxon>
        <taxon>Endopterygota</taxon>
        <taxon>Hymenoptera</taxon>
        <taxon>Apocrita</taxon>
        <taxon>Aculeata</taxon>
        <taxon>Formicoidea</taxon>
        <taxon>Formicidae</taxon>
        <taxon>Myrmicinae</taxon>
        <taxon>Cardiocondyla</taxon>
    </lineage>
</organism>
<accession>A0AAW2F3Z9</accession>
<protein>
    <submittedName>
        <fullName evidence="1">Uncharacterized protein</fullName>
    </submittedName>
</protein>
<evidence type="ECO:0000313" key="1">
    <source>
        <dbReference type="EMBL" id="KAL0110147.1"/>
    </source>
</evidence>
<keyword evidence="2" id="KW-1185">Reference proteome</keyword>
<dbReference type="EMBL" id="JADYXP020000014">
    <property type="protein sequence ID" value="KAL0110147.1"/>
    <property type="molecule type" value="Genomic_DNA"/>
</dbReference>
<evidence type="ECO:0000313" key="2">
    <source>
        <dbReference type="Proteomes" id="UP001430953"/>
    </source>
</evidence>
<dbReference type="AlphaFoldDB" id="A0AAW2F3Z9"/>
<dbReference type="Proteomes" id="UP001430953">
    <property type="component" value="Unassembled WGS sequence"/>
</dbReference>
<gene>
    <name evidence="1" type="ORF">PUN28_013649</name>
</gene>
<reference evidence="1 2" key="1">
    <citation type="submission" date="2023-03" db="EMBL/GenBank/DDBJ databases">
        <title>High recombination rates correlate with genetic variation in Cardiocondyla obscurior ants.</title>
        <authorList>
            <person name="Errbii M."/>
        </authorList>
    </citation>
    <scope>NUCLEOTIDE SEQUENCE [LARGE SCALE GENOMIC DNA]</scope>
    <source>
        <strain evidence="1">Alpha-2009</strain>
        <tissue evidence="1">Whole body</tissue>
    </source>
</reference>
<sequence length="65" mass="7174">MVVGHKAGTYYSCDSCVARIIGGPDGTMKLIYHAFLLGLEVLRAPVYIRKRNADPYRLPAGFYAP</sequence>
<proteinExistence type="predicted"/>